<dbReference type="Proteomes" id="UP000887578">
    <property type="component" value="Unplaced"/>
</dbReference>
<keyword evidence="2" id="KW-1185">Reference proteome</keyword>
<sequence>MAPTSSSITVHLSEVYQTHEWINVVTNGIQKGNAKPTLENGGSNKTLNQGIVNTTGAFTLYYEETDPNNNNGFLIEYTITTMQVSPYKINSAISTEISVVFFSAVFFVYFTLIY</sequence>
<keyword evidence="1" id="KW-1133">Transmembrane helix</keyword>
<dbReference type="WBParaSite" id="PDA_v2.g15640.t1">
    <property type="protein sequence ID" value="PDA_v2.g15640.t1"/>
    <property type="gene ID" value="PDA_v2.g15640"/>
</dbReference>
<protein>
    <submittedName>
        <fullName evidence="3">CUB domain-containing protein</fullName>
    </submittedName>
</protein>
<evidence type="ECO:0000313" key="2">
    <source>
        <dbReference type="Proteomes" id="UP000887578"/>
    </source>
</evidence>
<evidence type="ECO:0000313" key="3">
    <source>
        <dbReference type="WBParaSite" id="PDA_v2.g15640.t1"/>
    </source>
</evidence>
<organism evidence="2 3">
    <name type="scientific">Panagrolaimus davidi</name>
    <dbReference type="NCBI Taxonomy" id="227884"/>
    <lineage>
        <taxon>Eukaryota</taxon>
        <taxon>Metazoa</taxon>
        <taxon>Ecdysozoa</taxon>
        <taxon>Nematoda</taxon>
        <taxon>Chromadorea</taxon>
        <taxon>Rhabditida</taxon>
        <taxon>Tylenchina</taxon>
        <taxon>Panagrolaimomorpha</taxon>
        <taxon>Panagrolaimoidea</taxon>
        <taxon>Panagrolaimidae</taxon>
        <taxon>Panagrolaimus</taxon>
    </lineage>
</organism>
<keyword evidence="1" id="KW-0472">Membrane</keyword>
<keyword evidence="1" id="KW-0812">Transmembrane</keyword>
<accession>A0A914PBV5</accession>
<evidence type="ECO:0000256" key="1">
    <source>
        <dbReference type="SAM" id="Phobius"/>
    </source>
</evidence>
<proteinExistence type="predicted"/>
<feature type="transmembrane region" description="Helical" evidence="1">
    <location>
        <begin position="92"/>
        <end position="112"/>
    </location>
</feature>
<dbReference type="AlphaFoldDB" id="A0A914PBV5"/>
<reference evidence="3" key="1">
    <citation type="submission" date="2022-11" db="UniProtKB">
        <authorList>
            <consortium name="WormBaseParasite"/>
        </authorList>
    </citation>
    <scope>IDENTIFICATION</scope>
</reference>
<name>A0A914PBV5_9BILA</name>